<accession>A0A0E0IUC8</accession>
<reference evidence="1" key="2">
    <citation type="submission" date="2018-04" db="EMBL/GenBank/DDBJ databases">
        <title>OnivRS2 (Oryza nivara Reference Sequence Version 2).</title>
        <authorList>
            <person name="Zhang J."/>
            <person name="Kudrna D."/>
            <person name="Lee S."/>
            <person name="Talag J."/>
            <person name="Rajasekar S."/>
            <person name="Welchert J."/>
            <person name="Hsing Y.-I."/>
            <person name="Wing R.A."/>
        </authorList>
    </citation>
    <scope>NUCLEOTIDE SEQUENCE [LARGE SCALE GENOMIC DNA]</scope>
</reference>
<dbReference type="AlphaFoldDB" id="A0A0E0IUC8"/>
<dbReference type="Gramene" id="ONIVA10G15500.3">
    <property type="protein sequence ID" value="ONIVA10G15500.3"/>
    <property type="gene ID" value="ONIVA10G15500"/>
</dbReference>
<name>A0A0E0IUC8_ORYNI</name>
<dbReference type="HOGENOM" id="CLU_1952262_0_0_1"/>
<keyword evidence="2" id="KW-1185">Reference proteome</keyword>
<protein>
    <submittedName>
        <fullName evidence="1">Uncharacterized protein</fullName>
    </submittedName>
</protein>
<dbReference type="STRING" id="4536.A0A0E0IUC8"/>
<evidence type="ECO:0000313" key="1">
    <source>
        <dbReference type="EnsemblPlants" id="ONIVA10G15500.3"/>
    </source>
</evidence>
<reference evidence="1" key="1">
    <citation type="submission" date="2015-04" db="UniProtKB">
        <authorList>
            <consortium name="EnsemblPlants"/>
        </authorList>
    </citation>
    <scope>IDENTIFICATION</scope>
    <source>
        <strain evidence="1">SL10</strain>
    </source>
</reference>
<dbReference type="Proteomes" id="UP000006591">
    <property type="component" value="Chromosome 10"/>
</dbReference>
<evidence type="ECO:0000313" key="2">
    <source>
        <dbReference type="Proteomes" id="UP000006591"/>
    </source>
</evidence>
<dbReference type="EnsemblPlants" id="ONIVA10G15500.3">
    <property type="protein sequence ID" value="ONIVA10G15500.3"/>
    <property type="gene ID" value="ONIVA10G15500"/>
</dbReference>
<proteinExistence type="predicted"/>
<sequence length="129" mass="14058">MKIRSEKNNKNRRTHMLATHETIIIEGPCGPTRHPHSSLLSLYPLSLLPSSSSTPPLGDWSPAVEVLGGGQEHHDSFGVFLYKVSCGRRPAVVVMNGGEDAIHLVQWVWDTHGRRAVAGATSSTRPTRG</sequence>
<organism evidence="1">
    <name type="scientific">Oryza nivara</name>
    <name type="common">Indian wild rice</name>
    <name type="synonym">Oryza sativa f. spontanea</name>
    <dbReference type="NCBI Taxonomy" id="4536"/>
    <lineage>
        <taxon>Eukaryota</taxon>
        <taxon>Viridiplantae</taxon>
        <taxon>Streptophyta</taxon>
        <taxon>Embryophyta</taxon>
        <taxon>Tracheophyta</taxon>
        <taxon>Spermatophyta</taxon>
        <taxon>Magnoliopsida</taxon>
        <taxon>Liliopsida</taxon>
        <taxon>Poales</taxon>
        <taxon>Poaceae</taxon>
        <taxon>BOP clade</taxon>
        <taxon>Oryzoideae</taxon>
        <taxon>Oryzeae</taxon>
        <taxon>Oryzinae</taxon>
        <taxon>Oryza</taxon>
    </lineage>
</organism>